<gene>
    <name evidence="1" type="ORF">LY90DRAFT_439879</name>
</gene>
<accession>A0A1Y1ZF03</accession>
<evidence type="ECO:0000313" key="2">
    <source>
        <dbReference type="Proteomes" id="UP000193920"/>
    </source>
</evidence>
<evidence type="ECO:0000313" key="1">
    <source>
        <dbReference type="EMBL" id="ORY08821.1"/>
    </source>
</evidence>
<dbReference type="Proteomes" id="UP000193920">
    <property type="component" value="Unassembled WGS sequence"/>
</dbReference>
<reference evidence="1 2" key="1">
    <citation type="submission" date="2016-08" db="EMBL/GenBank/DDBJ databases">
        <title>A Parts List for Fungal Cellulosomes Revealed by Comparative Genomics.</title>
        <authorList>
            <consortium name="DOE Joint Genome Institute"/>
            <person name="Haitjema C.H."/>
            <person name="Gilmore S.P."/>
            <person name="Henske J.K."/>
            <person name="Solomon K.V."/>
            <person name="De Groot R."/>
            <person name="Kuo A."/>
            <person name="Mondo S.J."/>
            <person name="Salamov A.A."/>
            <person name="Labutti K."/>
            <person name="Zhao Z."/>
            <person name="Chiniquy J."/>
            <person name="Barry K."/>
            <person name="Brewer H.M."/>
            <person name="Purvine S.O."/>
            <person name="Wright A.T."/>
            <person name="Boxma B."/>
            <person name="Van Alen T."/>
            <person name="Hackstein J.H."/>
            <person name="Baker S.E."/>
            <person name="Grigoriev I.V."/>
            <person name="O'Malley M.A."/>
        </authorList>
    </citation>
    <scope>NUCLEOTIDE SEQUENCE [LARGE SCALE GENOMIC DNA]</scope>
    <source>
        <strain evidence="1 2">G1</strain>
    </source>
</reference>
<protein>
    <submittedName>
        <fullName evidence="1">Uncharacterized protein</fullName>
    </submittedName>
</protein>
<sequence>MKIKCTNASTCSVAADTDSSFLIYDYDGTTLSPITSKLYYDKTSTTKKLYSCDANGSCSVAADKTYHLSTSNSNATADTIVTVASGTATPGVNGKYYYLTTTNSNESADALFKITDDNGAATKETVTGTDPKYYYLTGGNSGNSNLPDSTNYLISVSAAGAVAKETSSATKYYYLTATDSPLLTGDAVQLISVDTSGAAKSPTEDTKYYYLTPTDSPILVSPTTQLISVTTEGAATQAPALAYYLDSTNS</sequence>
<name>A0A1Y1ZF03_9FUNG</name>
<dbReference type="AlphaFoldDB" id="A0A1Y1ZF03"/>
<organism evidence="1 2">
    <name type="scientific">Neocallimastix californiae</name>
    <dbReference type="NCBI Taxonomy" id="1754190"/>
    <lineage>
        <taxon>Eukaryota</taxon>
        <taxon>Fungi</taxon>
        <taxon>Fungi incertae sedis</taxon>
        <taxon>Chytridiomycota</taxon>
        <taxon>Chytridiomycota incertae sedis</taxon>
        <taxon>Neocallimastigomycetes</taxon>
        <taxon>Neocallimastigales</taxon>
        <taxon>Neocallimastigaceae</taxon>
        <taxon>Neocallimastix</taxon>
    </lineage>
</organism>
<keyword evidence="2" id="KW-1185">Reference proteome</keyword>
<dbReference type="EMBL" id="MCOG01000416">
    <property type="protein sequence ID" value="ORY08821.1"/>
    <property type="molecule type" value="Genomic_DNA"/>
</dbReference>
<feature type="non-terminal residue" evidence="1">
    <location>
        <position position="250"/>
    </location>
</feature>
<proteinExistence type="predicted"/>
<comment type="caution">
    <text evidence="1">The sequence shown here is derived from an EMBL/GenBank/DDBJ whole genome shotgun (WGS) entry which is preliminary data.</text>
</comment>